<dbReference type="Proteomes" id="UP000257200">
    <property type="component" value="Unplaced"/>
</dbReference>
<proteinExistence type="predicted"/>
<evidence type="ECO:0000313" key="4">
    <source>
        <dbReference type="Ensembl" id="ENSAPOP00000001845.1"/>
    </source>
</evidence>
<reference evidence="4" key="1">
    <citation type="submission" date="2025-05" db="UniProtKB">
        <authorList>
            <consortium name="Ensembl"/>
        </authorList>
    </citation>
    <scope>IDENTIFICATION</scope>
</reference>
<evidence type="ECO:0000256" key="2">
    <source>
        <dbReference type="ARBA" id="ARBA00022734"/>
    </source>
</evidence>
<dbReference type="AlphaFoldDB" id="A0A3Q1F3B7"/>
<dbReference type="PROSITE" id="PS51752">
    <property type="entry name" value="JACALIN_LECTIN"/>
    <property type="match status" value="1"/>
</dbReference>
<dbReference type="InterPro" id="IPR001229">
    <property type="entry name" value="Jacalin-like_lectin_dom"/>
</dbReference>
<evidence type="ECO:0000313" key="5">
    <source>
        <dbReference type="Proteomes" id="UP000257200"/>
    </source>
</evidence>
<accession>A0A3Q1F3B7</accession>
<organism evidence="4 5">
    <name type="scientific">Acanthochromis polyacanthus</name>
    <name type="common">spiny chromis</name>
    <dbReference type="NCBI Taxonomy" id="80966"/>
    <lineage>
        <taxon>Eukaryota</taxon>
        <taxon>Metazoa</taxon>
        <taxon>Chordata</taxon>
        <taxon>Craniata</taxon>
        <taxon>Vertebrata</taxon>
        <taxon>Euteleostomi</taxon>
        <taxon>Actinopterygii</taxon>
        <taxon>Neopterygii</taxon>
        <taxon>Teleostei</taxon>
        <taxon>Neoteleostei</taxon>
        <taxon>Acanthomorphata</taxon>
        <taxon>Ovalentaria</taxon>
        <taxon>Pomacentridae</taxon>
        <taxon>Acanthochromis</taxon>
    </lineage>
</organism>
<dbReference type="InterPro" id="IPR052321">
    <property type="entry name" value="PolyBind_ProtTraffic"/>
</dbReference>
<dbReference type="Gene3D" id="2.100.10.30">
    <property type="entry name" value="Jacalin-like lectin domain"/>
    <property type="match status" value="1"/>
</dbReference>
<dbReference type="SMART" id="SM00915">
    <property type="entry name" value="Jacalin"/>
    <property type="match status" value="1"/>
</dbReference>
<keyword evidence="2" id="KW-0430">Lectin</keyword>
<evidence type="ECO:0000259" key="3">
    <source>
        <dbReference type="PROSITE" id="PS51752"/>
    </source>
</evidence>
<dbReference type="Ensembl" id="ENSAPOT00000014456.1">
    <property type="protein sequence ID" value="ENSAPOP00000001845.1"/>
    <property type="gene ID" value="ENSAPOG00000003205.1"/>
</dbReference>
<dbReference type="Pfam" id="PF01419">
    <property type="entry name" value="Jacalin"/>
    <property type="match status" value="1"/>
</dbReference>
<dbReference type="Ensembl" id="ENSAPOT00000008031.1">
    <property type="protein sequence ID" value="ENSAPOP00000024721.1"/>
    <property type="gene ID" value="ENSAPOG00000007358.1"/>
</dbReference>
<feature type="domain" description="Jacalin-type lectin" evidence="3">
    <location>
        <begin position="46"/>
        <end position="176"/>
    </location>
</feature>
<dbReference type="PANTHER" id="PTHR33589">
    <property type="entry name" value="OS11G0524900 PROTEIN"/>
    <property type="match status" value="1"/>
</dbReference>
<dbReference type="InterPro" id="IPR036404">
    <property type="entry name" value="Jacalin-like_lectin_dom_sf"/>
</dbReference>
<evidence type="ECO:0000256" key="1">
    <source>
        <dbReference type="ARBA" id="ARBA00022729"/>
    </source>
</evidence>
<name>A0A3Q1F3B7_9TELE</name>
<keyword evidence="1" id="KW-0732">Signal</keyword>
<keyword evidence="5" id="KW-1185">Reference proteome</keyword>
<sequence>MKKRFVFKSLLHRNPKLLSSAVDSGCGSAGSGSEVLLDGRFQYSYSRFRGSKHGVETTLRGTGRITAVRLWSGYNSFIFGIQFRFGPIWSRTVGRTTGARQEIQLFEDETIVQVSGKYGRYIQQLIFVTSRGRFLIAGRPSFQSFNMFPEHKDAELIFLSIRFGRALYAVASHWAVVNQTSNLSS</sequence>
<dbReference type="SUPFAM" id="SSF51101">
    <property type="entry name" value="Mannose-binding lectins"/>
    <property type="match status" value="1"/>
</dbReference>
<dbReference type="PANTHER" id="PTHR33589:SF3">
    <property type="entry name" value="ZYMOGEN GRANULE MEMBRANE PROTEIN 16-LIKE"/>
    <property type="match status" value="1"/>
</dbReference>
<protein>
    <recommendedName>
        <fullName evidence="3">Jacalin-type lectin domain-containing protein</fullName>
    </recommendedName>
</protein>
<dbReference type="Ensembl" id="ENSAPOT00000019561.1">
    <property type="protein sequence ID" value="ENSAPOP00000011855.1"/>
    <property type="gene ID" value="ENSAPOG00000014474.1"/>
</dbReference>
<dbReference type="GO" id="GO:0030246">
    <property type="term" value="F:carbohydrate binding"/>
    <property type="evidence" value="ECO:0007669"/>
    <property type="project" value="UniProtKB-KW"/>
</dbReference>
<dbReference type="GeneTree" id="ENSGT00940000164478"/>